<dbReference type="GO" id="GO:0009411">
    <property type="term" value="P:response to UV"/>
    <property type="evidence" value="ECO:0007669"/>
    <property type="project" value="InterPro"/>
</dbReference>
<gene>
    <name evidence="2" type="primary">LOC109378859</name>
</gene>
<accession>A0A8B7QPW4</accession>
<proteinExistence type="predicted"/>
<dbReference type="RefSeq" id="XP_019490666.1">
    <property type="nucleotide sequence ID" value="XM_019635121.1"/>
</dbReference>
<dbReference type="Proteomes" id="UP000694851">
    <property type="component" value="Unplaced"/>
</dbReference>
<dbReference type="OrthoDB" id="5594015at2759"/>
<sequence>MDFIADSLRVQEDEDNCAVIQSARDALKLVQNKYLPAVCSWVQLFTRAGMHGRHLEATINLKAELESVLRRCRELGIEPEGTHRPEVSVAAPVRAQPSQQAPLGSGMFLFLPLSPGCPCR</sequence>
<name>A0A8B7QPW4_HIPAR</name>
<dbReference type="PANTHER" id="PTHR28670">
    <property type="entry name" value="UV-STIMULATED SCAFFOLD PROTEIN A"/>
    <property type="match status" value="1"/>
</dbReference>
<dbReference type="GO" id="GO:0006283">
    <property type="term" value="P:transcription-coupled nucleotide-excision repair"/>
    <property type="evidence" value="ECO:0007669"/>
    <property type="project" value="TreeGrafter"/>
</dbReference>
<keyword evidence="1" id="KW-1185">Reference proteome</keyword>
<evidence type="ECO:0000313" key="2">
    <source>
        <dbReference type="RefSeq" id="XP_019490666.1"/>
    </source>
</evidence>
<evidence type="ECO:0000313" key="1">
    <source>
        <dbReference type="Proteomes" id="UP000694851"/>
    </source>
</evidence>
<dbReference type="InterPro" id="IPR018610">
    <property type="entry name" value="UVSSA"/>
</dbReference>
<dbReference type="AlphaFoldDB" id="A0A8B7QPW4"/>
<reference evidence="2" key="1">
    <citation type="submission" date="2025-08" db="UniProtKB">
        <authorList>
            <consortium name="RefSeq"/>
        </authorList>
    </citation>
    <scope>IDENTIFICATION</scope>
    <source>
        <tissue evidence="2">Muscle</tissue>
    </source>
</reference>
<dbReference type="GO" id="GO:0005694">
    <property type="term" value="C:chromosome"/>
    <property type="evidence" value="ECO:0007669"/>
    <property type="project" value="TreeGrafter"/>
</dbReference>
<organism evidence="1 2">
    <name type="scientific">Hipposideros armiger</name>
    <name type="common">Great Himalayan leaf-nosed bat</name>
    <dbReference type="NCBI Taxonomy" id="186990"/>
    <lineage>
        <taxon>Eukaryota</taxon>
        <taxon>Metazoa</taxon>
        <taxon>Chordata</taxon>
        <taxon>Craniata</taxon>
        <taxon>Vertebrata</taxon>
        <taxon>Euteleostomi</taxon>
        <taxon>Mammalia</taxon>
        <taxon>Eutheria</taxon>
        <taxon>Laurasiatheria</taxon>
        <taxon>Chiroptera</taxon>
        <taxon>Yinpterochiroptera</taxon>
        <taxon>Rhinolophoidea</taxon>
        <taxon>Hipposideridae</taxon>
        <taxon>Hipposideros</taxon>
    </lineage>
</organism>
<dbReference type="KEGG" id="hai:109378859"/>
<dbReference type="PANTHER" id="PTHR28670:SF1">
    <property type="entry name" value="UV-STIMULATED SCAFFOLD PROTEIN A"/>
    <property type="match status" value="1"/>
</dbReference>
<dbReference type="GeneID" id="109378859"/>
<protein>
    <submittedName>
        <fullName evidence="2">UV-stimulated scaffold protein A-like</fullName>
    </submittedName>
</protein>
<dbReference type="GO" id="GO:0000993">
    <property type="term" value="F:RNA polymerase II complex binding"/>
    <property type="evidence" value="ECO:0007669"/>
    <property type="project" value="TreeGrafter"/>
</dbReference>